<evidence type="ECO:0008006" key="4">
    <source>
        <dbReference type="Google" id="ProtNLM"/>
    </source>
</evidence>
<sequence length="360" mass="40269">MFNLHSSSANMMAVILSKGMNENFPHDETLQYLLILCTKVALNTFVLSFWRHSILKSLLGLCSVSIYMADVLLVCAVSSAWLFKEHIPTSTSMCFILAHGSAVYALLPLFILIAGAFDYASYPNLDITRSSRSRLVSYCITVVFMWASAFVFTYHYTDTQPIEIYKDKLSVQVCPVHGSNVVFQFSLQISIAVGLILLLHFKKLIGWISRANKLAELTNTVFVPDQDFTYSHFGEYGKSEIQESSPPLFVSLTIGFAVNWVPYLLMCLACALVGFVVPSYASVNLLWMACANSALVGIAFWFRSDRIGPYSKLPDDACFWNTYWHLSKETSPAVDSGLDTKLPTKLIKSTTPFQQVSRLV</sequence>
<dbReference type="GO" id="GO:0043235">
    <property type="term" value="C:receptor complex"/>
    <property type="evidence" value="ECO:0007669"/>
    <property type="project" value="TreeGrafter"/>
</dbReference>
<dbReference type="GO" id="GO:0005886">
    <property type="term" value="C:plasma membrane"/>
    <property type="evidence" value="ECO:0007669"/>
    <property type="project" value="TreeGrafter"/>
</dbReference>
<evidence type="ECO:0000313" key="2">
    <source>
        <dbReference type="EMBL" id="KAK7146454.1"/>
    </source>
</evidence>
<feature type="transmembrane region" description="Helical" evidence="1">
    <location>
        <begin position="248"/>
        <end position="277"/>
    </location>
</feature>
<organism evidence="2 3">
    <name type="scientific">Phoxinus phoxinus</name>
    <name type="common">Eurasian minnow</name>
    <dbReference type="NCBI Taxonomy" id="58324"/>
    <lineage>
        <taxon>Eukaryota</taxon>
        <taxon>Metazoa</taxon>
        <taxon>Chordata</taxon>
        <taxon>Craniata</taxon>
        <taxon>Vertebrata</taxon>
        <taxon>Euteleostomi</taxon>
        <taxon>Actinopterygii</taxon>
        <taxon>Neopterygii</taxon>
        <taxon>Teleostei</taxon>
        <taxon>Ostariophysi</taxon>
        <taxon>Cypriniformes</taxon>
        <taxon>Leuciscidae</taxon>
        <taxon>Phoxininae</taxon>
        <taxon>Phoxinus</taxon>
    </lineage>
</organism>
<gene>
    <name evidence="2" type="ORF">R3I93_014030</name>
</gene>
<keyword evidence="1" id="KW-0812">Transmembrane</keyword>
<feature type="transmembrane region" description="Helical" evidence="1">
    <location>
        <begin position="135"/>
        <end position="156"/>
    </location>
</feature>
<dbReference type="AlphaFoldDB" id="A0AAN9CR44"/>
<accession>A0AAN9CR44</accession>
<dbReference type="EMBL" id="JAYKXH010000014">
    <property type="protein sequence ID" value="KAK7146454.1"/>
    <property type="molecule type" value="Genomic_DNA"/>
</dbReference>
<dbReference type="InterPro" id="IPR042353">
    <property type="entry name" value="GPR160"/>
</dbReference>
<evidence type="ECO:0000256" key="1">
    <source>
        <dbReference type="SAM" id="Phobius"/>
    </source>
</evidence>
<feature type="transmembrane region" description="Helical" evidence="1">
    <location>
        <begin position="181"/>
        <end position="201"/>
    </location>
</feature>
<keyword evidence="1" id="KW-1133">Transmembrane helix</keyword>
<evidence type="ECO:0000313" key="3">
    <source>
        <dbReference type="Proteomes" id="UP001364617"/>
    </source>
</evidence>
<dbReference type="Proteomes" id="UP001364617">
    <property type="component" value="Unassembled WGS sequence"/>
</dbReference>
<feature type="transmembrane region" description="Helical" evidence="1">
    <location>
        <begin position="95"/>
        <end position="114"/>
    </location>
</feature>
<feature type="transmembrane region" description="Helical" evidence="1">
    <location>
        <begin position="57"/>
        <end position="83"/>
    </location>
</feature>
<proteinExistence type="predicted"/>
<name>A0AAN9CR44_9TELE</name>
<dbReference type="PANTHER" id="PTHR15573">
    <property type="entry name" value="G-PROTEIN COUPLED RECEPTOR 160-RELATED"/>
    <property type="match status" value="1"/>
</dbReference>
<keyword evidence="1" id="KW-0472">Membrane</keyword>
<feature type="transmembrane region" description="Helical" evidence="1">
    <location>
        <begin position="283"/>
        <end position="302"/>
    </location>
</feature>
<feature type="transmembrane region" description="Helical" evidence="1">
    <location>
        <begin position="30"/>
        <end position="50"/>
    </location>
</feature>
<comment type="caution">
    <text evidence="2">The sequence shown here is derived from an EMBL/GenBank/DDBJ whole genome shotgun (WGS) entry which is preliminary data.</text>
</comment>
<dbReference type="PANTHER" id="PTHR15573:SF0">
    <property type="entry name" value="G-PROTEIN COUPLED RECEPTOR 160-RELATED"/>
    <property type="match status" value="1"/>
</dbReference>
<reference evidence="2 3" key="1">
    <citation type="submission" date="2024-02" db="EMBL/GenBank/DDBJ databases">
        <title>Chromosome-level genome assembly of the Eurasian Minnow (Phoxinus phoxinus).</title>
        <authorList>
            <person name="Oriowo T.O."/>
            <person name="Martin S."/>
            <person name="Stange M."/>
            <person name="Chrysostomakis Y."/>
            <person name="Brown T."/>
            <person name="Winkler S."/>
            <person name="Kukowka S."/>
            <person name="Myers E.W."/>
            <person name="Bohne A."/>
        </authorList>
    </citation>
    <scope>NUCLEOTIDE SEQUENCE [LARGE SCALE GENOMIC DNA]</scope>
    <source>
        <strain evidence="2">ZFMK-TIS-60720</strain>
        <tissue evidence="2">Whole Organism</tissue>
    </source>
</reference>
<protein>
    <recommendedName>
        <fullName evidence="4">G-protein coupled receptor 160</fullName>
    </recommendedName>
</protein>
<keyword evidence="3" id="KW-1185">Reference proteome</keyword>